<keyword evidence="5" id="KW-1185">Reference proteome</keyword>
<dbReference type="PANTHER" id="PTHR30290">
    <property type="entry name" value="PERIPLASMIC BINDING COMPONENT OF ABC TRANSPORTER"/>
    <property type="match status" value="1"/>
</dbReference>
<dbReference type="Pfam" id="PF12793">
    <property type="entry name" value="SgrR_N"/>
    <property type="match status" value="1"/>
</dbReference>
<keyword evidence="1" id="KW-0238">DNA-binding</keyword>
<dbReference type="EMBL" id="MSZX01000012">
    <property type="protein sequence ID" value="OPA74153.1"/>
    <property type="molecule type" value="Genomic_DNA"/>
</dbReference>
<feature type="domain" description="Solute-binding protein family 5" evidence="2">
    <location>
        <begin position="175"/>
        <end position="486"/>
    </location>
</feature>
<dbReference type="Pfam" id="PF00496">
    <property type="entry name" value="SBP_bac_5"/>
    <property type="match status" value="1"/>
</dbReference>
<reference evidence="4 5" key="1">
    <citation type="submission" date="2017-01" db="EMBL/GenBank/DDBJ databases">
        <title>Genome analysis of Paenibacillus selenitrireducens ES3-24.</title>
        <authorList>
            <person name="Xu D."/>
            <person name="Yao R."/>
            <person name="Zheng S."/>
        </authorList>
    </citation>
    <scope>NUCLEOTIDE SEQUENCE [LARGE SCALE GENOMIC DNA]</scope>
    <source>
        <strain evidence="4 5">ES3-24</strain>
    </source>
</reference>
<dbReference type="GO" id="GO:0003677">
    <property type="term" value="F:DNA binding"/>
    <property type="evidence" value="ECO:0007669"/>
    <property type="project" value="UniProtKB-KW"/>
</dbReference>
<dbReference type="GO" id="GO:0015833">
    <property type="term" value="P:peptide transport"/>
    <property type="evidence" value="ECO:0007669"/>
    <property type="project" value="TreeGrafter"/>
</dbReference>
<dbReference type="InterPro" id="IPR000914">
    <property type="entry name" value="SBP_5_dom"/>
</dbReference>
<dbReference type="InterPro" id="IPR025370">
    <property type="entry name" value="SgrR_HTH_N"/>
</dbReference>
<sequence>MQTILHFLELRLYFQDQSVHQSFPVTVEKLTLVWYCTPRYAKQIVRKLSDQGWIHWQPGQGRGHSSVLTFLTDSSDILLDEVKQKMEQGQVKEAMDWMNRFGNTHAKEQFMDWMSEGMGFSTQTVSNVPQDILRFPVYRTLFTLDPGLVYYAFDSHMAAQLFNTLVEYDHVSRTILPCIAHSWEHTPDGREWTFHLKKNVLFHHGRELTAQDVVYSIDRLRRNPKTYPSNWMYQDIEHIEAIDAKTVRFRLMYPNYLFLRFLCTISSSIVPEDIVSQKGADFAKHPVGTGPFRIERFDEGVCILEAFPGHFRGRPHLDRVEVFILSNMEAGRIREPDWTSVMSSDGDASHAQRDQILQTKEEWNDLETLFSCCSILVFNQLKAGPQNHPSFRRALHHILDRKQMILDLGDHLIHPAEGFRPTFSHASSSIDGDHALHPPEIIDLLHDSKYRGERLHFVTSTYHETEARWIQQRCQSYGIHMDITIRNEAPETADSPPSPPYDCRLFGFVLTNNEVSELELYAQQNYFLPAFDEEMARSVQDGMQSILREPDPTERQRKFTKLEGFLRDTHAVLFLVHKKNNTVYHKSVRGIHINTYGWLDFYRIWFPPQMEAVKSWGQ</sequence>
<dbReference type="SUPFAM" id="SSF53850">
    <property type="entry name" value="Periplasmic binding protein-like II"/>
    <property type="match status" value="1"/>
</dbReference>
<accession>A0A1T2X3J6</accession>
<evidence type="ECO:0000259" key="2">
    <source>
        <dbReference type="Pfam" id="PF00496"/>
    </source>
</evidence>
<dbReference type="GO" id="GO:1904680">
    <property type="term" value="F:peptide transmembrane transporter activity"/>
    <property type="evidence" value="ECO:0007669"/>
    <property type="project" value="TreeGrafter"/>
</dbReference>
<dbReference type="OrthoDB" id="5894719at2"/>
<dbReference type="Gene3D" id="3.40.190.10">
    <property type="entry name" value="Periplasmic binding protein-like II"/>
    <property type="match status" value="1"/>
</dbReference>
<dbReference type="InterPro" id="IPR039424">
    <property type="entry name" value="SBP_5"/>
</dbReference>
<dbReference type="PANTHER" id="PTHR30290:SF72">
    <property type="entry name" value="HTH-TYPE TRANSCRIPTIONAL REGULATOR SGRR"/>
    <property type="match status" value="1"/>
</dbReference>
<dbReference type="RefSeq" id="WP_078502068.1">
    <property type="nucleotide sequence ID" value="NZ_MSZX01000012.1"/>
</dbReference>
<feature type="domain" description="Transcriptional regulator SgrR N-terminal HTH" evidence="3">
    <location>
        <begin position="13"/>
        <end position="99"/>
    </location>
</feature>
<protein>
    <submittedName>
        <fullName evidence="4">ABC transporter substrate-binding protein</fullName>
    </submittedName>
</protein>
<evidence type="ECO:0000256" key="1">
    <source>
        <dbReference type="ARBA" id="ARBA00023125"/>
    </source>
</evidence>
<gene>
    <name evidence="4" type="ORF">BVG16_25760</name>
</gene>
<evidence type="ECO:0000313" key="5">
    <source>
        <dbReference type="Proteomes" id="UP000190188"/>
    </source>
</evidence>
<organism evidence="4 5">
    <name type="scientific">Paenibacillus selenitireducens</name>
    <dbReference type="NCBI Taxonomy" id="1324314"/>
    <lineage>
        <taxon>Bacteria</taxon>
        <taxon>Bacillati</taxon>
        <taxon>Bacillota</taxon>
        <taxon>Bacilli</taxon>
        <taxon>Bacillales</taxon>
        <taxon>Paenibacillaceae</taxon>
        <taxon>Paenibacillus</taxon>
    </lineage>
</organism>
<dbReference type="STRING" id="1324314.BVG16_25760"/>
<name>A0A1T2X3J6_9BACL</name>
<proteinExistence type="predicted"/>
<dbReference type="Proteomes" id="UP000190188">
    <property type="component" value="Unassembled WGS sequence"/>
</dbReference>
<dbReference type="Gene3D" id="3.10.105.10">
    <property type="entry name" value="Dipeptide-binding Protein, Domain 3"/>
    <property type="match status" value="1"/>
</dbReference>
<evidence type="ECO:0000259" key="3">
    <source>
        <dbReference type="Pfam" id="PF12793"/>
    </source>
</evidence>
<dbReference type="AlphaFoldDB" id="A0A1T2X3J6"/>
<evidence type="ECO:0000313" key="4">
    <source>
        <dbReference type="EMBL" id="OPA74153.1"/>
    </source>
</evidence>
<comment type="caution">
    <text evidence="4">The sequence shown here is derived from an EMBL/GenBank/DDBJ whole genome shotgun (WGS) entry which is preliminary data.</text>
</comment>